<name>A0A6J6H6H9_9ZZZZ</name>
<feature type="domain" description="N-acetyltransferase" evidence="4">
    <location>
        <begin position="2"/>
        <end position="150"/>
    </location>
</feature>
<dbReference type="Pfam" id="PF00583">
    <property type="entry name" value="Acetyltransf_1"/>
    <property type="match status" value="1"/>
</dbReference>
<keyword evidence="2" id="KW-0012">Acyltransferase</keyword>
<dbReference type="InterPro" id="IPR006464">
    <property type="entry name" value="AcTrfase_RimI/Ard1"/>
</dbReference>
<accession>A0A6J6H6H9</accession>
<dbReference type="EMBL" id="CAEZUS010000031">
    <property type="protein sequence ID" value="CAB4604388.1"/>
    <property type="molecule type" value="Genomic_DNA"/>
</dbReference>
<dbReference type="PROSITE" id="PS51186">
    <property type="entry name" value="GNAT"/>
    <property type="match status" value="1"/>
</dbReference>
<evidence type="ECO:0000256" key="2">
    <source>
        <dbReference type="ARBA" id="ARBA00023315"/>
    </source>
</evidence>
<gene>
    <name evidence="5" type="ORF">UFOPK1852_00304</name>
</gene>
<evidence type="ECO:0000256" key="3">
    <source>
        <dbReference type="SAM" id="Phobius"/>
    </source>
</evidence>
<dbReference type="PANTHER" id="PTHR43877:SF2">
    <property type="entry name" value="AMINOALKYLPHOSPHONATE N-ACETYLTRANSFERASE-RELATED"/>
    <property type="match status" value="1"/>
</dbReference>
<dbReference type="InterPro" id="IPR000182">
    <property type="entry name" value="GNAT_dom"/>
</dbReference>
<sequence>MITFRQPTALDVPVLTSLERTIFPDYPWSQAQFKEEIAGLGGTRQFILALNDGSIIGYAGIMVVAAGIPADLLTIAILPDFRGQGLAQSMLAELESWAKAKGATEVILEVDVNNAGAIRLYKFARYEEISTRANYYGLGLDALIMRKELS</sequence>
<dbReference type="InterPro" id="IPR016181">
    <property type="entry name" value="Acyl_CoA_acyltransferase"/>
</dbReference>
<dbReference type="CDD" id="cd04301">
    <property type="entry name" value="NAT_SF"/>
    <property type="match status" value="1"/>
</dbReference>
<dbReference type="NCBIfam" id="TIGR01575">
    <property type="entry name" value="rimI"/>
    <property type="match status" value="1"/>
</dbReference>
<dbReference type="PANTHER" id="PTHR43877">
    <property type="entry name" value="AMINOALKYLPHOSPHONATE N-ACETYLTRANSFERASE-RELATED-RELATED"/>
    <property type="match status" value="1"/>
</dbReference>
<keyword evidence="3" id="KW-0812">Transmembrane</keyword>
<dbReference type="Gene3D" id="3.40.630.30">
    <property type="match status" value="1"/>
</dbReference>
<proteinExistence type="predicted"/>
<protein>
    <submittedName>
        <fullName evidence="5">Unannotated protein</fullName>
    </submittedName>
</protein>
<keyword evidence="3" id="KW-0472">Membrane</keyword>
<dbReference type="SUPFAM" id="SSF55729">
    <property type="entry name" value="Acyl-CoA N-acyltransferases (Nat)"/>
    <property type="match status" value="1"/>
</dbReference>
<keyword evidence="3" id="KW-1133">Transmembrane helix</keyword>
<dbReference type="InterPro" id="IPR050832">
    <property type="entry name" value="Bact_Acetyltransf"/>
</dbReference>
<organism evidence="5">
    <name type="scientific">freshwater metagenome</name>
    <dbReference type="NCBI Taxonomy" id="449393"/>
    <lineage>
        <taxon>unclassified sequences</taxon>
        <taxon>metagenomes</taxon>
        <taxon>ecological metagenomes</taxon>
    </lineage>
</organism>
<evidence type="ECO:0000259" key="4">
    <source>
        <dbReference type="PROSITE" id="PS51186"/>
    </source>
</evidence>
<evidence type="ECO:0000256" key="1">
    <source>
        <dbReference type="ARBA" id="ARBA00022679"/>
    </source>
</evidence>
<dbReference type="AlphaFoldDB" id="A0A6J6H6H9"/>
<feature type="transmembrane region" description="Helical" evidence="3">
    <location>
        <begin position="55"/>
        <end position="78"/>
    </location>
</feature>
<keyword evidence="1" id="KW-0808">Transferase</keyword>
<dbReference type="GO" id="GO:0008080">
    <property type="term" value="F:N-acetyltransferase activity"/>
    <property type="evidence" value="ECO:0007669"/>
    <property type="project" value="InterPro"/>
</dbReference>
<reference evidence="5" key="1">
    <citation type="submission" date="2020-05" db="EMBL/GenBank/DDBJ databases">
        <authorList>
            <person name="Chiriac C."/>
            <person name="Salcher M."/>
            <person name="Ghai R."/>
            <person name="Kavagutti S V."/>
        </authorList>
    </citation>
    <scope>NUCLEOTIDE SEQUENCE</scope>
</reference>
<evidence type="ECO:0000313" key="5">
    <source>
        <dbReference type="EMBL" id="CAB4604388.1"/>
    </source>
</evidence>